<name>A0AA86QYR5_9EUKA</name>
<feature type="transmembrane region" description="Helical" evidence="1">
    <location>
        <begin position="18"/>
        <end position="39"/>
    </location>
</feature>
<dbReference type="EMBL" id="CAXDID020000007">
    <property type="protein sequence ID" value="CAL5976652.1"/>
    <property type="molecule type" value="Genomic_DNA"/>
</dbReference>
<evidence type="ECO:0000313" key="3">
    <source>
        <dbReference type="EMBL" id="CAL5976652.1"/>
    </source>
</evidence>
<organism evidence="2">
    <name type="scientific">Hexamita inflata</name>
    <dbReference type="NCBI Taxonomy" id="28002"/>
    <lineage>
        <taxon>Eukaryota</taxon>
        <taxon>Metamonada</taxon>
        <taxon>Diplomonadida</taxon>
        <taxon>Hexamitidae</taxon>
        <taxon>Hexamitinae</taxon>
        <taxon>Hexamita</taxon>
    </lineage>
</organism>
<gene>
    <name evidence="3" type="ORF">HINF_LOCUS3923</name>
    <name evidence="2" type="ORF">HINF_LOCUS49839</name>
</gene>
<keyword evidence="1" id="KW-1133">Transmembrane helix</keyword>
<keyword evidence="1" id="KW-0472">Membrane</keyword>
<reference evidence="3 4" key="2">
    <citation type="submission" date="2024-07" db="EMBL/GenBank/DDBJ databases">
        <authorList>
            <person name="Akdeniz Z."/>
        </authorList>
    </citation>
    <scope>NUCLEOTIDE SEQUENCE [LARGE SCALE GENOMIC DNA]</scope>
</reference>
<dbReference type="Proteomes" id="UP001642409">
    <property type="component" value="Unassembled WGS sequence"/>
</dbReference>
<keyword evidence="4" id="KW-1185">Reference proteome</keyword>
<dbReference type="EMBL" id="CATOUU010000952">
    <property type="protein sequence ID" value="CAI9962194.1"/>
    <property type="molecule type" value="Genomic_DNA"/>
</dbReference>
<protein>
    <submittedName>
        <fullName evidence="2 3">Phosphate transporter</fullName>
    </submittedName>
</protein>
<accession>A0AA86QYR5</accession>
<proteinExistence type="predicted"/>
<evidence type="ECO:0000313" key="2">
    <source>
        <dbReference type="EMBL" id="CAI9962194.1"/>
    </source>
</evidence>
<evidence type="ECO:0000256" key="1">
    <source>
        <dbReference type="SAM" id="Phobius"/>
    </source>
</evidence>
<keyword evidence="1" id="KW-0812">Transmembrane</keyword>
<dbReference type="AlphaFoldDB" id="A0AA86QYR5"/>
<sequence length="83" mass="9676">MLVSDQTIQYEDTFTQTIIINIAFVIIVLVLFGILKSLFPSVYMPLVQSKQTHWIRDIFRTPLAMYAKRGNFALFLLFSNLFL</sequence>
<comment type="caution">
    <text evidence="2">The sequence shown here is derived from an EMBL/GenBank/DDBJ whole genome shotgun (WGS) entry which is preliminary data.</text>
</comment>
<reference evidence="2" key="1">
    <citation type="submission" date="2023-06" db="EMBL/GenBank/DDBJ databases">
        <authorList>
            <person name="Kurt Z."/>
        </authorList>
    </citation>
    <scope>NUCLEOTIDE SEQUENCE</scope>
</reference>
<evidence type="ECO:0000313" key="4">
    <source>
        <dbReference type="Proteomes" id="UP001642409"/>
    </source>
</evidence>